<feature type="domain" description="HTH cro/C1-type" evidence="3">
    <location>
        <begin position="13"/>
        <end position="41"/>
    </location>
</feature>
<evidence type="ECO:0000259" key="3">
    <source>
        <dbReference type="PROSITE" id="PS50943"/>
    </source>
</evidence>
<dbReference type="Pfam" id="PF13560">
    <property type="entry name" value="HTH_31"/>
    <property type="match status" value="1"/>
</dbReference>
<accession>A0A1I1SS78</accession>
<reference evidence="4 5" key="1">
    <citation type="submission" date="2016-10" db="EMBL/GenBank/DDBJ databases">
        <authorList>
            <person name="de Groot N.N."/>
        </authorList>
    </citation>
    <scope>NUCLEOTIDE SEQUENCE [LARGE SCALE GENOMIC DNA]</scope>
    <source>
        <strain evidence="4 5">CGMCC 4.5739</strain>
    </source>
</reference>
<dbReference type="GO" id="GO:0003677">
    <property type="term" value="F:DNA binding"/>
    <property type="evidence" value="ECO:0007669"/>
    <property type="project" value="InterPro"/>
</dbReference>
<dbReference type="CDD" id="cd00093">
    <property type="entry name" value="HTH_XRE"/>
    <property type="match status" value="1"/>
</dbReference>
<dbReference type="STRING" id="910347.SAMN05421773_11665"/>
<keyword evidence="5" id="KW-1185">Reference proteome</keyword>
<dbReference type="SMART" id="SM00530">
    <property type="entry name" value="HTH_XRE"/>
    <property type="match status" value="1"/>
</dbReference>
<name>A0A1I1SS78_9ACTN</name>
<sequence>MGHGRDAELARELRALKESSGLSFEALATRAGISRSALHRYCTGATVPGEFAPVERFARACGAGRERLLALHALWARATGEPPAAPAPEAPRPSAPPAAPDPPGAGRGRRTARNRLRLAAAVAAVLLPAAAALLVSSSAAPEEREPPGLLLTDACAGPVGLGQQGECVREVQRLLDAAGAAGTESHGRYVPNTMRRVLAFQVLAGLRPNGVVDGDTKRALYRGGVSLAAWDKERVAEHIREVFADTPDPEEAVRLADCRSLLDPLYVLSGLRIPRSWGVFQLSEPLIGELGGTLRDALDPAWNIEAAHRLWSRNGDFGELSDCLVSIP</sequence>
<keyword evidence="2" id="KW-0472">Membrane</keyword>
<dbReference type="SUPFAM" id="SSF47090">
    <property type="entry name" value="PGBD-like"/>
    <property type="match status" value="1"/>
</dbReference>
<dbReference type="PROSITE" id="PS50943">
    <property type="entry name" value="HTH_CROC1"/>
    <property type="match status" value="1"/>
</dbReference>
<protein>
    <submittedName>
        <fullName evidence="4">Putative peptidoglycan binding domain-containing protein</fullName>
    </submittedName>
</protein>
<dbReference type="AlphaFoldDB" id="A0A1I1SS78"/>
<evidence type="ECO:0000256" key="1">
    <source>
        <dbReference type="SAM" id="MobiDB-lite"/>
    </source>
</evidence>
<dbReference type="Proteomes" id="UP000199207">
    <property type="component" value="Unassembled WGS sequence"/>
</dbReference>
<organism evidence="4 5">
    <name type="scientific">Streptomyces aidingensis</name>
    <dbReference type="NCBI Taxonomy" id="910347"/>
    <lineage>
        <taxon>Bacteria</taxon>
        <taxon>Bacillati</taxon>
        <taxon>Actinomycetota</taxon>
        <taxon>Actinomycetes</taxon>
        <taxon>Kitasatosporales</taxon>
        <taxon>Streptomycetaceae</taxon>
        <taxon>Streptomyces</taxon>
    </lineage>
</organism>
<dbReference type="InterPro" id="IPR036365">
    <property type="entry name" value="PGBD-like_sf"/>
</dbReference>
<dbReference type="InterPro" id="IPR002477">
    <property type="entry name" value="Peptidoglycan-bd-like"/>
</dbReference>
<dbReference type="Gene3D" id="1.10.260.40">
    <property type="entry name" value="lambda repressor-like DNA-binding domains"/>
    <property type="match status" value="1"/>
</dbReference>
<feature type="compositionally biased region" description="Pro residues" evidence="1">
    <location>
        <begin position="83"/>
        <end position="103"/>
    </location>
</feature>
<keyword evidence="2" id="KW-0812">Transmembrane</keyword>
<dbReference type="InterPro" id="IPR001387">
    <property type="entry name" value="Cro/C1-type_HTH"/>
</dbReference>
<dbReference type="SUPFAM" id="SSF47413">
    <property type="entry name" value="lambda repressor-like DNA-binding domains"/>
    <property type="match status" value="1"/>
</dbReference>
<dbReference type="Pfam" id="PF01471">
    <property type="entry name" value="PG_binding_1"/>
    <property type="match status" value="1"/>
</dbReference>
<feature type="region of interest" description="Disordered" evidence="1">
    <location>
        <begin position="80"/>
        <end position="109"/>
    </location>
</feature>
<keyword evidence="2" id="KW-1133">Transmembrane helix</keyword>
<dbReference type="InterPro" id="IPR010982">
    <property type="entry name" value="Lambda_DNA-bd_dom_sf"/>
</dbReference>
<dbReference type="InterPro" id="IPR036366">
    <property type="entry name" value="PGBDSf"/>
</dbReference>
<evidence type="ECO:0000313" key="4">
    <source>
        <dbReference type="EMBL" id="SFD46763.1"/>
    </source>
</evidence>
<dbReference type="EMBL" id="FOLM01000016">
    <property type="protein sequence ID" value="SFD46763.1"/>
    <property type="molecule type" value="Genomic_DNA"/>
</dbReference>
<dbReference type="Gene3D" id="1.10.101.10">
    <property type="entry name" value="PGBD-like superfamily/PGBD"/>
    <property type="match status" value="1"/>
</dbReference>
<proteinExistence type="predicted"/>
<gene>
    <name evidence="4" type="ORF">SAMN05421773_11665</name>
</gene>
<feature type="transmembrane region" description="Helical" evidence="2">
    <location>
        <begin position="116"/>
        <end position="135"/>
    </location>
</feature>
<dbReference type="RefSeq" id="WP_175541549.1">
    <property type="nucleotide sequence ID" value="NZ_FOLM01000016.1"/>
</dbReference>
<evidence type="ECO:0000256" key="2">
    <source>
        <dbReference type="SAM" id="Phobius"/>
    </source>
</evidence>
<evidence type="ECO:0000313" key="5">
    <source>
        <dbReference type="Proteomes" id="UP000199207"/>
    </source>
</evidence>